<evidence type="ECO:0000313" key="1">
    <source>
        <dbReference type="EnsemblMetazoa" id="GPPI049979-PA"/>
    </source>
</evidence>
<evidence type="ECO:0000313" key="2">
    <source>
        <dbReference type="Proteomes" id="UP000092460"/>
    </source>
</evidence>
<dbReference type="VEuPathDB" id="VectorBase:GPPI049979"/>
<proteinExistence type="predicted"/>
<accession>A0A1B0C5W4</accession>
<reference evidence="1" key="2">
    <citation type="submission" date="2020-05" db="UniProtKB">
        <authorList>
            <consortium name="EnsemblMetazoa"/>
        </authorList>
    </citation>
    <scope>IDENTIFICATION</scope>
    <source>
        <strain evidence="1">IAEA</strain>
    </source>
</reference>
<name>A0A1B0C5W4_9MUSC</name>
<reference evidence="2" key="1">
    <citation type="submission" date="2015-01" db="EMBL/GenBank/DDBJ databases">
        <authorList>
            <person name="Aksoy S."/>
            <person name="Warren W."/>
            <person name="Wilson R.K."/>
        </authorList>
    </citation>
    <scope>NUCLEOTIDE SEQUENCE [LARGE SCALE GENOMIC DNA]</scope>
    <source>
        <strain evidence="2">IAEA</strain>
    </source>
</reference>
<dbReference type="EMBL" id="JXJN01026262">
    <property type="status" value="NOT_ANNOTATED_CDS"/>
    <property type="molecule type" value="Genomic_DNA"/>
</dbReference>
<dbReference type="Proteomes" id="UP000092460">
    <property type="component" value="Unassembled WGS sequence"/>
</dbReference>
<protein>
    <submittedName>
        <fullName evidence="1">Uncharacterized protein</fullName>
    </submittedName>
</protein>
<keyword evidence="2" id="KW-1185">Reference proteome</keyword>
<organism evidence="1 2">
    <name type="scientific">Glossina palpalis gambiensis</name>
    <dbReference type="NCBI Taxonomy" id="67801"/>
    <lineage>
        <taxon>Eukaryota</taxon>
        <taxon>Metazoa</taxon>
        <taxon>Ecdysozoa</taxon>
        <taxon>Arthropoda</taxon>
        <taxon>Hexapoda</taxon>
        <taxon>Insecta</taxon>
        <taxon>Pterygota</taxon>
        <taxon>Neoptera</taxon>
        <taxon>Endopterygota</taxon>
        <taxon>Diptera</taxon>
        <taxon>Brachycera</taxon>
        <taxon>Muscomorpha</taxon>
        <taxon>Hippoboscoidea</taxon>
        <taxon>Glossinidae</taxon>
        <taxon>Glossina</taxon>
    </lineage>
</organism>
<dbReference type="AlphaFoldDB" id="A0A1B0C5W4"/>
<sequence length="92" mass="10734">MLILENYSNKTYRTHPFFNIEGYLKASSGVFSKEALRIWDTSKLYVKATSENNSLFIMLRVLVKLTTNLVTFLQTLPTYALKRDWLVLLPSR</sequence>
<dbReference type="EnsemblMetazoa" id="GPPI049979-RA">
    <property type="protein sequence ID" value="GPPI049979-PA"/>
    <property type="gene ID" value="GPPI049979"/>
</dbReference>